<feature type="compositionally biased region" description="Low complexity" evidence="1">
    <location>
        <begin position="42"/>
        <end position="55"/>
    </location>
</feature>
<feature type="compositionally biased region" description="Polar residues" evidence="1">
    <location>
        <begin position="264"/>
        <end position="278"/>
    </location>
</feature>
<dbReference type="STRING" id="742152.A0A2H3JUC6"/>
<reference evidence="2 3" key="1">
    <citation type="journal article" date="2012" name="Science">
        <title>The Paleozoic origin of enzymatic lignin decomposition reconstructed from 31 fungal genomes.</title>
        <authorList>
            <person name="Floudas D."/>
            <person name="Binder M."/>
            <person name="Riley R."/>
            <person name="Barry K."/>
            <person name="Blanchette R.A."/>
            <person name="Henrissat B."/>
            <person name="Martinez A.T."/>
            <person name="Otillar R."/>
            <person name="Spatafora J.W."/>
            <person name="Yadav J.S."/>
            <person name="Aerts A."/>
            <person name="Benoit I."/>
            <person name="Boyd A."/>
            <person name="Carlson A."/>
            <person name="Copeland A."/>
            <person name="Coutinho P.M."/>
            <person name="de Vries R.P."/>
            <person name="Ferreira P."/>
            <person name="Findley K."/>
            <person name="Foster B."/>
            <person name="Gaskell J."/>
            <person name="Glotzer D."/>
            <person name="Gorecki P."/>
            <person name="Heitman J."/>
            <person name="Hesse C."/>
            <person name="Hori C."/>
            <person name="Igarashi K."/>
            <person name="Jurgens J.A."/>
            <person name="Kallen N."/>
            <person name="Kersten P."/>
            <person name="Kohler A."/>
            <person name="Kuees U."/>
            <person name="Kumar T.K.A."/>
            <person name="Kuo A."/>
            <person name="LaButti K."/>
            <person name="Larrondo L.F."/>
            <person name="Lindquist E."/>
            <person name="Ling A."/>
            <person name="Lombard V."/>
            <person name="Lucas S."/>
            <person name="Lundell T."/>
            <person name="Martin R."/>
            <person name="McLaughlin D.J."/>
            <person name="Morgenstern I."/>
            <person name="Morin E."/>
            <person name="Murat C."/>
            <person name="Nagy L.G."/>
            <person name="Nolan M."/>
            <person name="Ohm R.A."/>
            <person name="Patyshakuliyeva A."/>
            <person name="Rokas A."/>
            <person name="Ruiz-Duenas F.J."/>
            <person name="Sabat G."/>
            <person name="Salamov A."/>
            <person name="Samejima M."/>
            <person name="Schmutz J."/>
            <person name="Slot J.C."/>
            <person name="St John F."/>
            <person name="Stenlid J."/>
            <person name="Sun H."/>
            <person name="Sun S."/>
            <person name="Syed K."/>
            <person name="Tsang A."/>
            <person name="Wiebenga A."/>
            <person name="Young D."/>
            <person name="Pisabarro A."/>
            <person name="Eastwood D.C."/>
            <person name="Martin F."/>
            <person name="Cullen D."/>
            <person name="Grigoriev I.V."/>
            <person name="Hibbett D.S."/>
        </authorList>
    </citation>
    <scope>NUCLEOTIDE SEQUENCE [LARGE SCALE GENOMIC DNA]</scope>
    <source>
        <strain evidence="2 3">MD-104</strain>
    </source>
</reference>
<feature type="compositionally biased region" description="Low complexity" evidence="1">
    <location>
        <begin position="177"/>
        <end position="186"/>
    </location>
</feature>
<dbReference type="Proteomes" id="UP000218811">
    <property type="component" value="Unassembled WGS sequence"/>
</dbReference>
<evidence type="ECO:0000313" key="3">
    <source>
        <dbReference type="Proteomes" id="UP000218811"/>
    </source>
</evidence>
<organism evidence="2 3">
    <name type="scientific">Wolfiporia cocos (strain MD-104)</name>
    <name type="common">Brown rot fungus</name>
    <dbReference type="NCBI Taxonomy" id="742152"/>
    <lineage>
        <taxon>Eukaryota</taxon>
        <taxon>Fungi</taxon>
        <taxon>Dikarya</taxon>
        <taxon>Basidiomycota</taxon>
        <taxon>Agaricomycotina</taxon>
        <taxon>Agaricomycetes</taxon>
        <taxon>Polyporales</taxon>
        <taxon>Phaeolaceae</taxon>
        <taxon>Wolfiporia</taxon>
    </lineage>
</organism>
<feature type="compositionally biased region" description="Polar residues" evidence="1">
    <location>
        <begin position="157"/>
        <end position="169"/>
    </location>
</feature>
<dbReference type="OMA" id="HIMAPSR"/>
<accession>A0A2H3JUC6</accession>
<dbReference type="AlphaFoldDB" id="A0A2H3JUC6"/>
<sequence>MTTLPSFVELMASLGLDNKAHSPALNNPGPALTAPRFHHSRSSSTSSCSSFSSGPVSPPQRTIPVDGPQIASMRESSPSERDWEMERRKARAKRYAPYGTSISHTRKRSVSTIVKEEPDEQPLRPLSTSPYLSTATISRKSSSLAMRSTKRPHKLTLSENDLTANTPISSFVRRKTPQTSPTSPTFPERRRKRSSSPTVPVSIPTLPFVFPPSPTFKYSNSDSDDEDMPDVSNTSVNVPRRQRQFITASHSRLSRASDPGMRSSLFSHTEGLSTNCTPKVTPVA</sequence>
<name>A0A2H3JUC6_WOLCO</name>
<keyword evidence="3" id="KW-1185">Reference proteome</keyword>
<feature type="compositionally biased region" description="Low complexity" evidence="1">
    <location>
        <begin position="195"/>
        <end position="207"/>
    </location>
</feature>
<feature type="region of interest" description="Disordered" evidence="1">
    <location>
        <begin position="18"/>
        <end position="284"/>
    </location>
</feature>
<evidence type="ECO:0000313" key="2">
    <source>
        <dbReference type="EMBL" id="PCH41428.1"/>
    </source>
</evidence>
<feature type="compositionally biased region" description="Basic and acidic residues" evidence="1">
    <location>
        <begin position="77"/>
        <end position="87"/>
    </location>
</feature>
<evidence type="ECO:0000256" key="1">
    <source>
        <dbReference type="SAM" id="MobiDB-lite"/>
    </source>
</evidence>
<feature type="compositionally biased region" description="Polar residues" evidence="1">
    <location>
        <begin position="126"/>
        <end position="146"/>
    </location>
</feature>
<gene>
    <name evidence="2" type="ORF">WOLCODRAFT_163085</name>
</gene>
<protein>
    <submittedName>
        <fullName evidence="2">Uncharacterized protein</fullName>
    </submittedName>
</protein>
<dbReference type="OrthoDB" id="3233824at2759"/>
<dbReference type="EMBL" id="KB468113">
    <property type="protein sequence ID" value="PCH41428.1"/>
    <property type="molecule type" value="Genomic_DNA"/>
</dbReference>
<proteinExistence type="predicted"/>